<protein>
    <recommendedName>
        <fullName evidence="3">Lipoprotein</fullName>
    </recommendedName>
</protein>
<reference evidence="1 2" key="1">
    <citation type="submission" date="2020-08" db="EMBL/GenBank/DDBJ databases">
        <title>Sequencing the genomes of 1000 actinobacteria strains.</title>
        <authorList>
            <person name="Klenk H.-P."/>
        </authorList>
    </citation>
    <scope>NUCLEOTIDE SEQUENCE [LARGE SCALE GENOMIC DNA]</scope>
    <source>
        <strain evidence="1 2">DSM 43023</strain>
    </source>
</reference>
<dbReference type="RefSeq" id="WP_184758436.1">
    <property type="nucleotide sequence ID" value="NZ_BAABEK010000012.1"/>
</dbReference>
<evidence type="ECO:0000313" key="1">
    <source>
        <dbReference type="EMBL" id="MBB4942487.1"/>
    </source>
</evidence>
<dbReference type="PROSITE" id="PS51257">
    <property type="entry name" value="PROKAR_LIPOPROTEIN"/>
    <property type="match status" value="1"/>
</dbReference>
<sequence length="167" mass="18102">MSRLTVMIVIVAILVTGCTGGEAVNEPTMTETQALARVEQLIKDTAAVIRPKPRLDLYRPSLNPNSCLDPSDGGSKDRVVVNRSYYLRGIPQDQLAEVARQVKQYWEQQGHYIEGIAQNGLDMSGRSRPDDFLLSFAATGDNGDILLGLAATSPCVWPNGTPEPSSS</sequence>
<keyword evidence="2" id="KW-1185">Reference proteome</keyword>
<evidence type="ECO:0000313" key="2">
    <source>
        <dbReference type="Proteomes" id="UP000534286"/>
    </source>
</evidence>
<gene>
    <name evidence="1" type="ORF">FHR32_006873</name>
</gene>
<name>A0A7W7S2X8_9ACTN</name>
<organism evidence="1 2">
    <name type="scientific">Streptosporangium album</name>
    <dbReference type="NCBI Taxonomy" id="47479"/>
    <lineage>
        <taxon>Bacteria</taxon>
        <taxon>Bacillati</taxon>
        <taxon>Actinomycetota</taxon>
        <taxon>Actinomycetes</taxon>
        <taxon>Streptosporangiales</taxon>
        <taxon>Streptosporangiaceae</taxon>
        <taxon>Streptosporangium</taxon>
    </lineage>
</organism>
<proteinExistence type="predicted"/>
<dbReference type="Proteomes" id="UP000534286">
    <property type="component" value="Unassembled WGS sequence"/>
</dbReference>
<dbReference type="AlphaFoldDB" id="A0A7W7S2X8"/>
<dbReference type="EMBL" id="JACHJU010000003">
    <property type="protein sequence ID" value="MBB4942487.1"/>
    <property type="molecule type" value="Genomic_DNA"/>
</dbReference>
<accession>A0A7W7S2X8</accession>
<evidence type="ECO:0008006" key="3">
    <source>
        <dbReference type="Google" id="ProtNLM"/>
    </source>
</evidence>
<comment type="caution">
    <text evidence="1">The sequence shown here is derived from an EMBL/GenBank/DDBJ whole genome shotgun (WGS) entry which is preliminary data.</text>
</comment>